<dbReference type="Proteomes" id="UP001320706">
    <property type="component" value="Unassembled WGS sequence"/>
</dbReference>
<sequence length="327" mass="35887">MQDRSNYRVSVPTSAGNTGKQFNAPDSDAYYAPSRNGGYHDQNAGQRLDHGGFGNKENRVTPVSDPDEYGDEDLFSTVMGTPPMPILADEAGDEYGYGYGDHHYTEGRAAEVISDDGSVMEMEQPAEIIKPKKPSSARKEAGPAESLMRHPWSPDVKKVLAKVFKLRGFRPNQLEAINATLAGKDVFVLMPTGGGKSLCYQLPSVISSGKTHGVTVVVSPLLSLMEDQVQHLKKLNVQAFLINSTTSSEEKQQLRNAFREPNVEQFVQVLYVTPEMLSKNESMVNSLVRLSDRGKLARPLLKIDAYPNLGSAVTWKEVTLNGYSTGF</sequence>
<keyword evidence="2" id="KW-1185">Reference proteome</keyword>
<comment type="caution">
    <text evidence="1">The sequence shown here is derived from an EMBL/GenBank/DDBJ whole genome shotgun (WGS) entry which is preliminary data.</text>
</comment>
<keyword evidence="1" id="KW-0378">Hydrolase</keyword>
<keyword evidence="1" id="KW-0547">Nucleotide-binding</keyword>
<evidence type="ECO:0000313" key="1">
    <source>
        <dbReference type="EMBL" id="KAK8201576.1"/>
    </source>
</evidence>
<accession>A0ACC3S7P4</accession>
<proteinExistence type="predicted"/>
<dbReference type="EMBL" id="JAMKPW020000034">
    <property type="protein sequence ID" value="KAK8201576.1"/>
    <property type="molecule type" value="Genomic_DNA"/>
</dbReference>
<gene>
    <name evidence="1" type="primary">SGS1</name>
    <name evidence="1" type="ORF">M8818_005830</name>
</gene>
<name>A0ACC3S7P4_9PEZI</name>
<evidence type="ECO:0000313" key="2">
    <source>
        <dbReference type="Proteomes" id="UP001320706"/>
    </source>
</evidence>
<reference evidence="1" key="1">
    <citation type="submission" date="2024-02" db="EMBL/GenBank/DDBJ databases">
        <title>Metagenome Assembled Genome of Zalaria obscura JY119.</title>
        <authorList>
            <person name="Vighnesh L."/>
            <person name="Jagadeeshwari U."/>
            <person name="Venkata Ramana C."/>
            <person name="Sasikala C."/>
        </authorList>
    </citation>
    <scope>NUCLEOTIDE SEQUENCE</scope>
    <source>
        <strain evidence="1">JY119</strain>
    </source>
</reference>
<keyword evidence="1" id="KW-0067">ATP-binding</keyword>
<dbReference type="EC" id="3.6.4.12" evidence="1"/>
<organism evidence="1 2">
    <name type="scientific">Zalaria obscura</name>
    <dbReference type="NCBI Taxonomy" id="2024903"/>
    <lineage>
        <taxon>Eukaryota</taxon>
        <taxon>Fungi</taxon>
        <taxon>Dikarya</taxon>
        <taxon>Ascomycota</taxon>
        <taxon>Pezizomycotina</taxon>
        <taxon>Dothideomycetes</taxon>
        <taxon>Dothideomycetidae</taxon>
        <taxon>Dothideales</taxon>
        <taxon>Zalariaceae</taxon>
        <taxon>Zalaria</taxon>
    </lineage>
</organism>
<keyword evidence="1" id="KW-0347">Helicase</keyword>
<protein>
    <submittedName>
        <fullName evidence="1">ATP-dependent DNA helicase sgs1</fullName>
        <ecNumber evidence="1">3.6.4.12</ecNumber>
    </submittedName>
</protein>